<feature type="compositionally biased region" description="Basic residues" evidence="1">
    <location>
        <begin position="60"/>
        <end position="79"/>
    </location>
</feature>
<accession>A0A6J4L5R1</accession>
<feature type="non-terminal residue" evidence="2">
    <location>
        <position position="103"/>
    </location>
</feature>
<feature type="compositionally biased region" description="Basic and acidic residues" evidence="1">
    <location>
        <begin position="80"/>
        <end position="94"/>
    </location>
</feature>
<dbReference type="AlphaFoldDB" id="A0A6J4L5R1"/>
<feature type="compositionally biased region" description="Gly residues" evidence="1">
    <location>
        <begin position="1"/>
        <end position="17"/>
    </location>
</feature>
<proteinExistence type="predicted"/>
<name>A0A6J4L5R1_9BACT</name>
<feature type="region of interest" description="Disordered" evidence="1">
    <location>
        <begin position="1"/>
        <end position="103"/>
    </location>
</feature>
<organism evidence="2">
    <name type="scientific">uncultured Gemmatimonadaceae bacterium</name>
    <dbReference type="NCBI Taxonomy" id="246130"/>
    <lineage>
        <taxon>Bacteria</taxon>
        <taxon>Pseudomonadati</taxon>
        <taxon>Gemmatimonadota</taxon>
        <taxon>Gemmatimonadia</taxon>
        <taxon>Gemmatimonadales</taxon>
        <taxon>Gemmatimonadaceae</taxon>
        <taxon>environmental samples</taxon>
    </lineage>
</organism>
<reference evidence="2" key="1">
    <citation type="submission" date="2020-02" db="EMBL/GenBank/DDBJ databases">
        <authorList>
            <person name="Meier V. D."/>
        </authorList>
    </citation>
    <scope>NUCLEOTIDE SEQUENCE</scope>
    <source>
        <strain evidence="2">AVDCRST_MAG40</strain>
    </source>
</reference>
<sequence length="103" mass="10494">DGVGSGGHGGRGGGARGRGAYAAPPRDAEPRPSGVAGGRHAGHEPPALGGVGAVRGRAQPAHRRGRPARWRLRERRRRCDRAGRARGGGDRVVRDAGGGEAVL</sequence>
<feature type="non-terminal residue" evidence="2">
    <location>
        <position position="1"/>
    </location>
</feature>
<gene>
    <name evidence="2" type="ORF">AVDCRST_MAG40-1554</name>
</gene>
<evidence type="ECO:0000313" key="2">
    <source>
        <dbReference type="EMBL" id="CAA9322953.1"/>
    </source>
</evidence>
<evidence type="ECO:0000256" key="1">
    <source>
        <dbReference type="SAM" id="MobiDB-lite"/>
    </source>
</evidence>
<dbReference type="EMBL" id="CADCTX010000488">
    <property type="protein sequence ID" value="CAA9322953.1"/>
    <property type="molecule type" value="Genomic_DNA"/>
</dbReference>
<protein>
    <submittedName>
        <fullName evidence="2">Uncharacterized protein</fullName>
    </submittedName>
</protein>